<dbReference type="InterPro" id="IPR001841">
    <property type="entry name" value="Znf_RING"/>
</dbReference>
<feature type="region of interest" description="Disordered" evidence="5">
    <location>
        <begin position="470"/>
        <end position="539"/>
    </location>
</feature>
<evidence type="ECO:0000256" key="6">
    <source>
        <dbReference type="SAM" id="Phobius"/>
    </source>
</evidence>
<dbReference type="GeneID" id="68291517"/>
<comment type="caution">
    <text evidence="8">The sequence shown here is derived from an EMBL/GenBank/DDBJ whole genome shotgun (WGS) entry which is preliminary data.</text>
</comment>
<dbReference type="InterPro" id="IPR051834">
    <property type="entry name" value="RING_finger_E3_ligase"/>
</dbReference>
<feature type="domain" description="RING-type" evidence="7">
    <location>
        <begin position="350"/>
        <end position="398"/>
    </location>
</feature>
<reference evidence="8 9" key="1">
    <citation type="submission" date="2021-01" db="EMBL/GenBank/DDBJ databases">
        <title>Cercospora kikuchii MAFF 305040 whole genome shotgun sequence.</title>
        <authorList>
            <person name="Kashiwa T."/>
            <person name="Suzuki T."/>
        </authorList>
    </citation>
    <scope>NUCLEOTIDE SEQUENCE [LARGE SCALE GENOMIC DNA]</scope>
    <source>
        <strain evidence="8 9">MAFF 305040</strain>
    </source>
</reference>
<dbReference type="SUPFAM" id="SSF57850">
    <property type="entry name" value="RING/U-box"/>
    <property type="match status" value="1"/>
</dbReference>
<dbReference type="SMART" id="SM00184">
    <property type="entry name" value="RING"/>
    <property type="match status" value="1"/>
</dbReference>
<dbReference type="GO" id="GO:0061630">
    <property type="term" value="F:ubiquitin protein ligase activity"/>
    <property type="evidence" value="ECO:0007669"/>
    <property type="project" value="TreeGrafter"/>
</dbReference>
<feature type="compositionally biased region" description="Polar residues" evidence="5">
    <location>
        <begin position="503"/>
        <end position="513"/>
    </location>
</feature>
<evidence type="ECO:0000256" key="2">
    <source>
        <dbReference type="ARBA" id="ARBA00022771"/>
    </source>
</evidence>
<dbReference type="Proteomes" id="UP000825890">
    <property type="component" value="Unassembled WGS sequence"/>
</dbReference>
<dbReference type="GO" id="GO:0005634">
    <property type="term" value="C:nucleus"/>
    <property type="evidence" value="ECO:0007669"/>
    <property type="project" value="TreeGrafter"/>
</dbReference>
<dbReference type="PANTHER" id="PTHR45931:SF3">
    <property type="entry name" value="RING ZINC FINGER-CONTAINING PROTEIN"/>
    <property type="match status" value="1"/>
</dbReference>
<evidence type="ECO:0000259" key="7">
    <source>
        <dbReference type="PROSITE" id="PS50089"/>
    </source>
</evidence>
<dbReference type="CDD" id="cd16454">
    <property type="entry name" value="RING-H2_PA-TM-RING"/>
    <property type="match status" value="1"/>
</dbReference>
<dbReference type="RefSeq" id="XP_044657170.1">
    <property type="nucleotide sequence ID" value="XM_044801235.1"/>
</dbReference>
<evidence type="ECO:0000313" key="8">
    <source>
        <dbReference type="EMBL" id="GIZ42683.1"/>
    </source>
</evidence>
<dbReference type="GO" id="GO:0006511">
    <property type="term" value="P:ubiquitin-dependent protein catabolic process"/>
    <property type="evidence" value="ECO:0007669"/>
    <property type="project" value="TreeGrafter"/>
</dbReference>
<gene>
    <name evidence="8" type="ORF">CKM354_000594200</name>
</gene>
<feature type="transmembrane region" description="Helical" evidence="6">
    <location>
        <begin position="229"/>
        <end position="254"/>
    </location>
</feature>
<dbReference type="PANTHER" id="PTHR45931">
    <property type="entry name" value="SI:CH211-59O9.10"/>
    <property type="match status" value="1"/>
</dbReference>
<evidence type="ECO:0000256" key="4">
    <source>
        <dbReference type="PROSITE-ProRule" id="PRU00175"/>
    </source>
</evidence>
<dbReference type="GO" id="GO:0008270">
    <property type="term" value="F:zinc ion binding"/>
    <property type="evidence" value="ECO:0007669"/>
    <property type="project" value="UniProtKB-KW"/>
</dbReference>
<dbReference type="AlphaFoldDB" id="A0A9P3CH68"/>
<dbReference type="Gene3D" id="3.30.40.10">
    <property type="entry name" value="Zinc/RING finger domain, C3HC4 (zinc finger)"/>
    <property type="match status" value="1"/>
</dbReference>
<protein>
    <recommendedName>
        <fullName evidence="7">RING-type domain-containing protein</fullName>
    </recommendedName>
</protein>
<accession>A0A9P3CH68</accession>
<dbReference type="EMBL" id="BOLY01000003">
    <property type="protein sequence ID" value="GIZ42683.1"/>
    <property type="molecule type" value="Genomic_DNA"/>
</dbReference>
<keyword evidence="6" id="KW-1133">Transmembrane helix</keyword>
<dbReference type="InterPro" id="IPR013083">
    <property type="entry name" value="Znf_RING/FYVE/PHD"/>
</dbReference>
<keyword evidence="9" id="KW-1185">Reference proteome</keyword>
<evidence type="ECO:0000256" key="3">
    <source>
        <dbReference type="ARBA" id="ARBA00022833"/>
    </source>
</evidence>
<keyword evidence="2 4" id="KW-0863">Zinc-finger</keyword>
<sequence length="551" mass="61648">MSSFWFVDWLNKGAQSLRVITLVVPNPEWRSSGDNQAMQINESMSFQFLTSFDIRTLSSRGTNRGNDVTGLLYVPTLAESDPCVNTSAPYVPQNVTRREQLPPDDFNLIGLAPWVSSTCALHYMEAARQDPVHSLVFFVPDNGTGIPPDVHDRQWDIPNAGDWKAENGFPIYAINGQKGALLMNASSLYSGNMTDVPFGHDLTEFYDSRDYVRLFVDIDTGNGTSLPSLWIFLLIVLGILLAIIGLTSFAMHWLQRRRRQNLRRRVQRGEVDLEALGIKRLTVPQDLLTAMPLYTYGKTADGAVSSGTDADTDLEKLPNATQTEHVRAAAGIPAKRKSSYNPTALEQPTCAICLEDYVPATHEEEGTMVRELPCHHIFHPECVDTFLRDSSSLCPMCKKSALPAGYCPRVITNAMVRRERILRRMRERLAEDPDAVDGIFPPSFHQRMRSLPVIRQYRAQRGMDIAPPTASQQMTQFDPVPPSNMSEVPLAPAADNERPQVQPPATQAHQSWARQRAEAMLGRRAPADPDAEEARATPAWRKAFRGLFPRH</sequence>
<keyword evidence="1" id="KW-0479">Metal-binding</keyword>
<organism evidence="8 9">
    <name type="scientific">Cercospora kikuchii</name>
    <dbReference type="NCBI Taxonomy" id="84275"/>
    <lineage>
        <taxon>Eukaryota</taxon>
        <taxon>Fungi</taxon>
        <taxon>Dikarya</taxon>
        <taxon>Ascomycota</taxon>
        <taxon>Pezizomycotina</taxon>
        <taxon>Dothideomycetes</taxon>
        <taxon>Dothideomycetidae</taxon>
        <taxon>Mycosphaerellales</taxon>
        <taxon>Mycosphaerellaceae</taxon>
        <taxon>Cercospora</taxon>
    </lineage>
</organism>
<evidence type="ECO:0000256" key="1">
    <source>
        <dbReference type="ARBA" id="ARBA00022723"/>
    </source>
</evidence>
<dbReference type="PROSITE" id="PS50089">
    <property type="entry name" value="ZF_RING_2"/>
    <property type="match status" value="1"/>
</dbReference>
<evidence type="ECO:0000313" key="9">
    <source>
        <dbReference type="Proteomes" id="UP000825890"/>
    </source>
</evidence>
<keyword evidence="3" id="KW-0862">Zinc</keyword>
<evidence type="ECO:0000256" key="5">
    <source>
        <dbReference type="SAM" id="MobiDB-lite"/>
    </source>
</evidence>
<dbReference type="Pfam" id="PF13639">
    <property type="entry name" value="zf-RING_2"/>
    <property type="match status" value="1"/>
</dbReference>
<keyword evidence="6" id="KW-0472">Membrane</keyword>
<proteinExistence type="predicted"/>
<keyword evidence="6" id="KW-0812">Transmembrane</keyword>
<name>A0A9P3CH68_9PEZI</name>
<dbReference type="OrthoDB" id="21204at2759"/>